<dbReference type="KEGG" id="llu:AKJ09_02083"/>
<proteinExistence type="predicted"/>
<dbReference type="STRING" id="1391654.AKJ09_02083"/>
<dbReference type="InterPro" id="IPR014729">
    <property type="entry name" value="Rossmann-like_a/b/a_fold"/>
</dbReference>
<dbReference type="Pfam" id="PF02698">
    <property type="entry name" value="DUF218"/>
    <property type="match status" value="1"/>
</dbReference>
<dbReference type="AlphaFoldDB" id="A0A0K1PQM5"/>
<evidence type="ECO:0000313" key="4">
    <source>
        <dbReference type="Proteomes" id="UP000064967"/>
    </source>
</evidence>
<evidence type="ECO:0000313" key="3">
    <source>
        <dbReference type="EMBL" id="AKU95419.1"/>
    </source>
</evidence>
<feature type="domain" description="DUF218" evidence="2">
    <location>
        <begin position="82"/>
        <end position="248"/>
    </location>
</feature>
<dbReference type="EMBL" id="CP012333">
    <property type="protein sequence ID" value="AKU95419.1"/>
    <property type="molecule type" value="Genomic_DNA"/>
</dbReference>
<keyword evidence="1" id="KW-0812">Transmembrane</keyword>
<dbReference type="GO" id="GO:0005886">
    <property type="term" value="C:plasma membrane"/>
    <property type="evidence" value="ECO:0007669"/>
    <property type="project" value="TreeGrafter"/>
</dbReference>
<dbReference type="OrthoDB" id="9809813at2"/>
<dbReference type="GO" id="GO:0000270">
    <property type="term" value="P:peptidoglycan metabolic process"/>
    <property type="evidence" value="ECO:0007669"/>
    <property type="project" value="TreeGrafter"/>
</dbReference>
<name>A0A0K1PQM5_9BACT</name>
<dbReference type="GO" id="GO:0043164">
    <property type="term" value="P:Gram-negative-bacterium-type cell wall biogenesis"/>
    <property type="evidence" value="ECO:0007669"/>
    <property type="project" value="TreeGrafter"/>
</dbReference>
<keyword evidence="1" id="KW-0472">Membrane</keyword>
<dbReference type="Proteomes" id="UP000064967">
    <property type="component" value="Chromosome"/>
</dbReference>
<dbReference type="Gene3D" id="3.40.50.620">
    <property type="entry name" value="HUPs"/>
    <property type="match status" value="1"/>
</dbReference>
<protein>
    <submittedName>
        <fullName evidence="3">Putative membrane protein</fullName>
    </submittedName>
</protein>
<feature type="transmembrane region" description="Helical" evidence="1">
    <location>
        <begin position="42"/>
        <end position="65"/>
    </location>
</feature>
<accession>A0A0K1PQM5</accession>
<dbReference type="PANTHER" id="PTHR30336">
    <property type="entry name" value="INNER MEMBRANE PROTEIN, PROBABLE PERMEASE"/>
    <property type="match status" value="1"/>
</dbReference>
<dbReference type="CDD" id="cd06259">
    <property type="entry name" value="YdcF-like"/>
    <property type="match status" value="1"/>
</dbReference>
<gene>
    <name evidence="3" type="ORF">AKJ09_02083</name>
</gene>
<evidence type="ECO:0000256" key="1">
    <source>
        <dbReference type="SAM" id="Phobius"/>
    </source>
</evidence>
<evidence type="ECO:0000259" key="2">
    <source>
        <dbReference type="Pfam" id="PF02698"/>
    </source>
</evidence>
<dbReference type="InterPro" id="IPR003848">
    <property type="entry name" value="DUF218"/>
</dbReference>
<organism evidence="3 4">
    <name type="scientific">Labilithrix luteola</name>
    <dbReference type="NCBI Taxonomy" id="1391654"/>
    <lineage>
        <taxon>Bacteria</taxon>
        <taxon>Pseudomonadati</taxon>
        <taxon>Myxococcota</taxon>
        <taxon>Polyangia</taxon>
        <taxon>Polyangiales</taxon>
        <taxon>Labilitrichaceae</taxon>
        <taxon>Labilithrix</taxon>
    </lineage>
</organism>
<feature type="transmembrane region" description="Helical" evidence="1">
    <location>
        <begin position="12"/>
        <end position="30"/>
    </location>
</feature>
<dbReference type="InterPro" id="IPR051599">
    <property type="entry name" value="Cell_Envelope_Assoc"/>
</dbReference>
<dbReference type="PANTHER" id="PTHR30336:SF4">
    <property type="entry name" value="ENVELOPE BIOGENESIS FACTOR ELYC"/>
    <property type="match status" value="1"/>
</dbReference>
<dbReference type="RefSeq" id="WP_146646871.1">
    <property type="nucleotide sequence ID" value="NZ_CP012333.1"/>
</dbReference>
<keyword evidence="1" id="KW-1133">Transmembrane helix</keyword>
<keyword evidence="4" id="KW-1185">Reference proteome</keyword>
<reference evidence="3 4" key="1">
    <citation type="submission" date="2015-08" db="EMBL/GenBank/DDBJ databases">
        <authorList>
            <person name="Babu N.S."/>
            <person name="Beckwith C.J."/>
            <person name="Beseler K.G."/>
            <person name="Brison A."/>
            <person name="Carone J.V."/>
            <person name="Caskin T.P."/>
            <person name="Diamond M."/>
            <person name="Durham M.E."/>
            <person name="Foxe J.M."/>
            <person name="Go M."/>
            <person name="Henderson B.A."/>
            <person name="Jones I.B."/>
            <person name="McGettigan J.A."/>
            <person name="Micheletti S.J."/>
            <person name="Nasrallah M.E."/>
            <person name="Ortiz D."/>
            <person name="Piller C.R."/>
            <person name="Privatt S.R."/>
            <person name="Schneider S.L."/>
            <person name="Sharp S."/>
            <person name="Smith T.C."/>
            <person name="Stanton J.D."/>
            <person name="Ullery H.E."/>
            <person name="Wilson R.J."/>
            <person name="Serrano M.G."/>
            <person name="Buck G."/>
            <person name="Lee V."/>
            <person name="Wang Y."/>
            <person name="Carvalho R."/>
            <person name="Voegtly L."/>
            <person name="Shi R."/>
            <person name="Duckworth R."/>
            <person name="Johnson A."/>
            <person name="Loviza R."/>
            <person name="Walstead R."/>
            <person name="Shah Z."/>
            <person name="Kiflezghi M."/>
            <person name="Wade K."/>
            <person name="Ball S.L."/>
            <person name="Bradley K.W."/>
            <person name="Asai D.J."/>
            <person name="Bowman C.A."/>
            <person name="Russell D.A."/>
            <person name="Pope W.H."/>
            <person name="Jacobs-Sera D."/>
            <person name="Hendrix R.W."/>
            <person name="Hatfull G.F."/>
        </authorList>
    </citation>
    <scope>NUCLEOTIDE SEQUENCE [LARGE SCALE GENOMIC DNA]</scope>
    <source>
        <strain evidence="3 4">DSM 27648</strain>
    </source>
</reference>
<sequence length="262" mass="29283">MFFFLSKLLDVFLSPLCWAIVLLALAIPLRRNGLRHENRRRLCGALALGILVLFGSGPVANALLFRLEHSAPSSFHDDVVYDAVILLGGVTDDIVTFEEGQPAYNDNVERLVMTHRLLADGKAKFAIVSGAAVSPKYEAVGEARYLARQLEEWGIAPSRVIVEDRARNTHENAVYSEEIVRARGLSRVLVVTSAFHMARSRECFAAVGMQADYLPVDYRAHERPFDLGLLPRAKFLSVSEGAIHEWFGRWIYRVRGYGKPVS</sequence>